<evidence type="ECO:0000256" key="2">
    <source>
        <dbReference type="SAM" id="Phobius"/>
    </source>
</evidence>
<proteinExistence type="predicted"/>
<gene>
    <name evidence="3" type="ORF">COX90_03920</name>
</gene>
<protein>
    <submittedName>
        <fullName evidence="3">Uncharacterized protein</fullName>
    </submittedName>
</protein>
<evidence type="ECO:0000256" key="1">
    <source>
        <dbReference type="SAM" id="MobiDB-lite"/>
    </source>
</evidence>
<feature type="non-terminal residue" evidence="3">
    <location>
        <position position="95"/>
    </location>
</feature>
<feature type="transmembrane region" description="Helical" evidence="2">
    <location>
        <begin position="7"/>
        <end position="28"/>
    </location>
</feature>
<keyword evidence="2" id="KW-0812">Transmembrane</keyword>
<accession>A0A2M7UXK3</accession>
<comment type="caution">
    <text evidence="3">The sequence shown here is derived from an EMBL/GenBank/DDBJ whole genome shotgun (WGS) entry which is preliminary data.</text>
</comment>
<organism evidence="3 4">
    <name type="scientific">Candidatus Nealsonbacteria bacterium CG_4_10_14_0_2_um_filter_38_17</name>
    <dbReference type="NCBI Taxonomy" id="1974680"/>
    <lineage>
        <taxon>Bacteria</taxon>
        <taxon>Candidatus Nealsoniibacteriota</taxon>
    </lineage>
</organism>
<dbReference type="AlphaFoldDB" id="A0A2M7UXK3"/>
<evidence type="ECO:0000313" key="3">
    <source>
        <dbReference type="EMBL" id="PIZ88595.1"/>
    </source>
</evidence>
<dbReference type="EMBL" id="PFPB01000070">
    <property type="protein sequence ID" value="PIZ88595.1"/>
    <property type="molecule type" value="Genomic_DNA"/>
</dbReference>
<feature type="compositionally biased region" description="Low complexity" evidence="1">
    <location>
        <begin position="84"/>
        <end position="95"/>
    </location>
</feature>
<keyword evidence="2" id="KW-0472">Membrane</keyword>
<reference evidence="4" key="1">
    <citation type="submission" date="2017-09" db="EMBL/GenBank/DDBJ databases">
        <title>Depth-based differentiation of microbial function through sediment-hosted aquifers and enrichment of novel symbionts in the deep terrestrial subsurface.</title>
        <authorList>
            <person name="Probst A.J."/>
            <person name="Ladd B."/>
            <person name="Jarett J.K."/>
            <person name="Geller-Mcgrath D.E."/>
            <person name="Sieber C.M.K."/>
            <person name="Emerson J.B."/>
            <person name="Anantharaman K."/>
            <person name="Thomas B.C."/>
            <person name="Malmstrom R."/>
            <person name="Stieglmeier M."/>
            <person name="Klingl A."/>
            <person name="Woyke T."/>
            <person name="Ryan C.M."/>
            <person name="Banfield J.F."/>
        </authorList>
    </citation>
    <scope>NUCLEOTIDE SEQUENCE [LARGE SCALE GENOMIC DNA]</scope>
</reference>
<evidence type="ECO:0000313" key="4">
    <source>
        <dbReference type="Proteomes" id="UP000230760"/>
    </source>
</evidence>
<name>A0A2M7UXK3_9BACT</name>
<dbReference type="Proteomes" id="UP000230760">
    <property type="component" value="Unassembled WGS sequence"/>
</dbReference>
<keyword evidence="2" id="KW-1133">Transmembrane helix</keyword>
<sequence>MSIFREKVFWISVLLTSVAFGFLFNYLYSNDLFIDVITPLETKKPAGDDSELKKQIGQMIMIGFRGTEASADSYFERSEKQGSEEQSSEGSYFER</sequence>
<feature type="compositionally biased region" description="Basic and acidic residues" evidence="1">
    <location>
        <begin position="74"/>
        <end position="83"/>
    </location>
</feature>
<feature type="region of interest" description="Disordered" evidence="1">
    <location>
        <begin position="72"/>
        <end position="95"/>
    </location>
</feature>